<dbReference type="SMART" id="SM00220">
    <property type="entry name" value="S_TKc"/>
    <property type="match status" value="1"/>
</dbReference>
<dbReference type="InterPro" id="IPR000719">
    <property type="entry name" value="Prot_kinase_dom"/>
</dbReference>
<dbReference type="PROSITE" id="PS50011">
    <property type="entry name" value="PROTEIN_KINASE_DOM"/>
    <property type="match status" value="1"/>
</dbReference>
<dbReference type="Pfam" id="PF00069">
    <property type="entry name" value="Pkinase"/>
    <property type="match status" value="1"/>
</dbReference>
<evidence type="ECO:0000313" key="12">
    <source>
        <dbReference type="Proteomes" id="UP001516023"/>
    </source>
</evidence>
<dbReference type="SUPFAM" id="SSF56112">
    <property type="entry name" value="Protein kinase-like (PK-like)"/>
    <property type="match status" value="1"/>
</dbReference>
<evidence type="ECO:0000256" key="4">
    <source>
        <dbReference type="ARBA" id="ARBA00022741"/>
    </source>
</evidence>
<keyword evidence="4" id="KW-0547">Nucleotide-binding</keyword>
<feature type="domain" description="EF-hand" evidence="10">
    <location>
        <begin position="484"/>
        <end position="513"/>
    </location>
</feature>
<dbReference type="FunFam" id="1.10.238.10:FF:000001">
    <property type="entry name" value="Calmodulin 1"/>
    <property type="match status" value="1"/>
</dbReference>
<dbReference type="Gene3D" id="3.30.200.20">
    <property type="entry name" value="Phosphorylase Kinase, domain 1"/>
    <property type="match status" value="1"/>
</dbReference>
<dbReference type="PROSITE" id="PS50222">
    <property type="entry name" value="EF_HAND_2"/>
    <property type="match status" value="4"/>
</dbReference>
<dbReference type="GO" id="GO:0005524">
    <property type="term" value="F:ATP binding"/>
    <property type="evidence" value="ECO:0007669"/>
    <property type="project" value="UniProtKB-KW"/>
</dbReference>
<dbReference type="AlphaFoldDB" id="A0ABD3PPZ8"/>
<keyword evidence="7" id="KW-0067">ATP-binding</keyword>
<dbReference type="InterPro" id="IPR018247">
    <property type="entry name" value="EF_Hand_1_Ca_BS"/>
</dbReference>
<dbReference type="GO" id="GO:0004674">
    <property type="term" value="F:protein serine/threonine kinase activity"/>
    <property type="evidence" value="ECO:0007669"/>
    <property type="project" value="UniProtKB-KW"/>
</dbReference>
<evidence type="ECO:0000256" key="2">
    <source>
        <dbReference type="ARBA" id="ARBA00022527"/>
    </source>
</evidence>
<evidence type="ECO:0000259" key="9">
    <source>
        <dbReference type="PROSITE" id="PS50011"/>
    </source>
</evidence>
<reference evidence="11 12" key="1">
    <citation type="journal article" date="2020" name="G3 (Bethesda)">
        <title>Improved Reference Genome for Cyclotella cryptica CCMP332, a Model for Cell Wall Morphogenesis, Salinity Adaptation, and Lipid Production in Diatoms (Bacillariophyta).</title>
        <authorList>
            <person name="Roberts W.R."/>
            <person name="Downey K.M."/>
            <person name="Ruck E.C."/>
            <person name="Traller J.C."/>
            <person name="Alverson A.J."/>
        </authorList>
    </citation>
    <scope>NUCLEOTIDE SEQUENCE [LARGE SCALE GENOMIC DNA]</scope>
    <source>
        <strain evidence="11 12">CCMP332</strain>
    </source>
</reference>
<dbReference type="InterPro" id="IPR011992">
    <property type="entry name" value="EF-hand-dom_pair"/>
</dbReference>
<evidence type="ECO:0000256" key="3">
    <source>
        <dbReference type="ARBA" id="ARBA00022679"/>
    </source>
</evidence>
<evidence type="ECO:0000259" key="10">
    <source>
        <dbReference type="PROSITE" id="PS50222"/>
    </source>
</evidence>
<protein>
    <recommendedName>
        <fullName evidence="13">Calmodulin</fullName>
    </recommendedName>
</protein>
<dbReference type="Proteomes" id="UP001516023">
    <property type="component" value="Unassembled WGS sequence"/>
</dbReference>
<dbReference type="InterPro" id="IPR011009">
    <property type="entry name" value="Kinase-like_dom_sf"/>
</dbReference>
<keyword evidence="5" id="KW-0418">Kinase</keyword>
<evidence type="ECO:0000256" key="8">
    <source>
        <dbReference type="ARBA" id="ARBA00024334"/>
    </source>
</evidence>
<keyword evidence="3" id="KW-0808">Transferase</keyword>
<sequence>MGGCLSAENAAIVRFSPRMAIPATKAECCVTSPATSSRSELTSHMIRERKHHNVWDYYQLIRLLGEGSIGEVNLVRRKKGTEGGSAYQTKKGFVHHLFGCCSRMILNDVERNASPSVSMHSEEYALKCIQLRLVQKSYLDELRNEIEVLRSLDHPNIVKAYEVYETPRNIYVLMEYCSGGDLYARAPYTENAAASLMAQLASAIAHMHKHNVVHRDLKCENIMFESKEDPMARIKVLDFGLSKKFLPGMSKVMTEGVGTVRDYVHDDMSLTIKTFISDQTLRLFYFTSALYNGTAGLSSQKKPFASKTRSQTKAKIMKCKYSFDTEEWKSISALAKDFIASLLVFEPTDRLSAKQALEHSWLKNNAAAESETSAEFKRQISLMNHVHDRILGYSSMSELRRIASVVVAHKSSAAEILDIRKAFENFDKEKDGVITIDEFKAAFSQFNYTEEEMNKMFSNLDVNGCNEITYTEFIAATLDLHGRIEEKRLAEAFDLMDDDDSGYISKEDLIKLLGKSVSTDRIDALIQQADFDGDGRISFADFLEMFRVDNCKCANESMGLGSSSQSASIGTSTSEVNGLLEMNRS</sequence>
<dbReference type="InterPro" id="IPR002048">
    <property type="entry name" value="EF_hand_dom"/>
</dbReference>
<feature type="domain" description="Protein kinase" evidence="9">
    <location>
        <begin position="58"/>
        <end position="362"/>
    </location>
</feature>
<evidence type="ECO:0000256" key="7">
    <source>
        <dbReference type="ARBA" id="ARBA00022840"/>
    </source>
</evidence>
<feature type="domain" description="EF-hand" evidence="10">
    <location>
        <begin position="450"/>
        <end position="483"/>
    </location>
</feature>
<proteinExistence type="inferred from homology"/>
<evidence type="ECO:0000256" key="6">
    <source>
        <dbReference type="ARBA" id="ARBA00022837"/>
    </source>
</evidence>
<dbReference type="Gene3D" id="1.10.238.10">
    <property type="entry name" value="EF-hand"/>
    <property type="match status" value="1"/>
</dbReference>
<comment type="similarity">
    <text evidence="8">Belongs to the protein kinase superfamily. Ser/Thr protein kinase family. CDPK subfamily.</text>
</comment>
<dbReference type="Gene3D" id="1.10.510.10">
    <property type="entry name" value="Transferase(Phosphotransferase) domain 1"/>
    <property type="match status" value="2"/>
</dbReference>
<comment type="cofactor">
    <cofactor evidence="1">
        <name>Mg(2+)</name>
        <dbReference type="ChEBI" id="CHEBI:18420"/>
    </cofactor>
</comment>
<keyword evidence="2" id="KW-0723">Serine/threonine-protein kinase</keyword>
<feature type="domain" description="EF-hand" evidence="10">
    <location>
        <begin position="414"/>
        <end position="449"/>
    </location>
</feature>
<organism evidence="11 12">
    <name type="scientific">Cyclotella cryptica</name>
    <dbReference type="NCBI Taxonomy" id="29204"/>
    <lineage>
        <taxon>Eukaryota</taxon>
        <taxon>Sar</taxon>
        <taxon>Stramenopiles</taxon>
        <taxon>Ochrophyta</taxon>
        <taxon>Bacillariophyta</taxon>
        <taxon>Coscinodiscophyceae</taxon>
        <taxon>Thalassiosirophycidae</taxon>
        <taxon>Stephanodiscales</taxon>
        <taxon>Stephanodiscaceae</taxon>
        <taxon>Cyclotella</taxon>
    </lineage>
</organism>
<dbReference type="PROSITE" id="PS00018">
    <property type="entry name" value="EF_HAND_1"/>
    <property type="match status" value="1"/>
</dbReference>
<accession>A0ABD3PPZ8</accession>
<name>A0ABD3PPZ8_9STRA</name>
<feature type="domain" description="EF-hand" evidence="10">
    <location>
        <begin position="517"/>
        <end position="552"/>
    </location>
</feature>
<dbReference type="CDD" id="cd00051">
    <property type="entry name" value="EFh"/>
    <property type="match status" value="2"/>
</dbReference>
<dbReference type="PANTHER" id="PTHR24349">
    <property type="entry name" value="SERINE/THREONINE-PROTEIN KINASE"/>
    <property type="match status" value="1"/>
</dbReference>
<comment type="caution">
    <text evidence="11">The sequence shown here is derived from an EMBL/GenBank/DDBJ whole genome shotgun (WGS) entry which is preliminary data.</text>
</comment>
<keyword evidence="6" id="KW-0106">Calcium</keyword>
<dbReference type="InterPro" id="IPR008271">
    <property type="entry name" value="Ser/Thr_kinase_AS"/>
</dbReference>
<dbReference type="FunFam" id="3.30.200.20:FF:001224">
    <property type="entry name" value="Predicted protein"/>
    <property type="match status" value="1"/>
</dbReference>
<evidence type="ECO:0000313" key="11">
    <source>
        <dbReference type="EMBL" id="KAL3790283.1"/>
    </source>
</evidence>
<evidence type="ECO:0000256" key="5">
    <source>
        <dbReference type="ARBA" id="ARBA00022777"/>
    </source>
</evidence>
<dbReference type="SMART" id="SM00054">
    <property type="entry name" value="EFh"/>
    <property type="match status" value="4"/>
</dbReference>
<gene>
    <name evidence="11" type="ORF">HJC23_002909</name>
</gene>
<dbReference type="InterPro" id="IPR050205">
    <property type="entry name" value="CDPK_Ser/Thr_kinases"/>
</dbReference>
<evidence type="ECO:0008006" key="13">
    <source>
        <dbReference type="Google" id="ProtNLM"/>
    </source>
</evidence>
<dbReference type="SUPFAM" id="SSF47473">
    <property type="entry name" value="EF-hand"/>
    <property type="match status" value="1"/>
</dbReference>
<dbReference type="Pfam" id="PF13499">
    <property type="entry name" value="EF-hand_7"/>
    <property type="match status" value="2"/>
</dbReference>
<dbReference type="PROSITE" id="PS00108">
    <property type="entry name" value="PROTEIN_KINASE_ST"/>
    <property type="match status" value="1"/>
</dbReference>
<dbReference type="EMBL" id="JABMIG020000130">
    <property type="protein sequence ID" value="KAL3790283.1"/>
    <property type="molecule type" value="Genomic_DNA"/>
</dbReference>
<keyword evidence="12" id="KW-1185">Reference proteome</keyword>
<evidence type="ECO:0000256" key="1">
    <source>
        <dbReference type="ARBA" id="ARBA00001946"/>
    </source>
</evidence>